<dbReference type="AlphaFoldDB" id="A0A7M7RC88"/>
<proteinExistence type="predicted"/>
<feature type="domain" description="BHLH" evidence="7">
    <location>
        <begin position="51"/>
        <end position="103"/>
    </location>
</feature>
<dbReference type="InterPro" id="IPR011598">
    <property type="entry name" value="bHLH_dom"/>
</dbReference>
<evidence type="ECO:0000313" key="9">
    <source>
        <dbReference type="Proteomes" id="UP000007110"/>
    </source>
</evidence>
<evidence type="ECO:0000259" key="7">
    <source>
        <dbReference type="PROSITE" id="PS50888"/>
    </source>
</evidence>
<dbReference type="OrthoDB" id="5920083at2759"/>
<dbReference type="GeneID" id="577815"/>
<dbReference type="SMART" id="SM00353">
    <property type="entry name" value="HLH"/>
    <property type="match status" value="1"/>
</dbReference>
<dbReference type="EnsemblMetazoa" id="XM_778022">
    <property type="protein sequence ID" value="XP_783115"/>
    <property type="gene ID" value="LOC577815"/>
</dbReference>
<dbReference type="GO" id="GO:0000981">
    <property type="term" value="F:DNA-binding transcription factor activity, RNA polymerase II-specific"/>
    <property type="evidence" value="ECO:0000318"/>
    <property type="project" value="GO_Central"/>
</dbReference>
<feature type="compositionally biased region" description="Polar residues" evidence="6">
    <location>
        <begin position="135"/>
        <end position="149"/>
    </location>
</feature>
<feature type="region of interest" description="Disordered" evidence="6">
    <location>
        <begin position="27"/>
        <end position="61"/>
    </location>
</feature>
<dbReference type="RefSeq" id="XP_783115.3">
    <property type="nucleotide sequence ID" value="XM_778022.5"/>
</dbReference>
<comment type="subcellular location">
    <subcellularLocation>
        <location evidence="1">Nucleus</location>
    </subcellularLocation>
</comment>
<keyword evidence="5" id="KW-0539">Nucleus</keyword>
<organism evidence="8 9">
    <name type="scientific">Strongylocentrotus purpuratus</name>
    <name type="common">Purple sea urchin</name>
    <dbReference type="NCBI Taxonomy" id="7668"/>
    <lineage>
        <taxon>Eukaryota</taxon>
        <taxon>Metazoa</taxon>
        <taxon>Echinodermata</taxon>
        <taxon>Eleutherozoa</taxon>
        <taxon>Echinozoa</taxon>
        <taxon>Echinoidea</taxon>
        <taxon>Euechinoidea</taxon>
        <taxon>Echinacea</taxon>
        <taxon>Camarodonta</taxon>
        <taxon>Echinidea</taxon>
        <taxon>Strongylocentrotidae</taxon>
        <taxon>Strongylocentrotus</taxon>
    </lineage>
</organism>
<reference evidence="8" key="2">
    <citation type="submission" date="2021-01" db="UniProtKB">
        <authorList>
            <consortium name="EnsemblMetazoa"/>
        </authorList>
    </citation>
    <scope>IDENTIFICATION</scope>
</reference>
<dbReference type="PANTHER" id="PTHR11969">
    <property type="entry name" value="MAX DIMERIZATION, MAD"/>
    <property type="match status" value="1"/>
</dbReference>
<reference evidence="9" key="1">
    <citation type="submission" date="2015-02" db="EMBL/GenBank/DDBJ databases">
        <title>Genome sequencing for Strongylocentrotus purpuratus.</title>
        <authorList>
            <person name="Murali S."/>
            <person name="Liu Y."/>
            <person name="Vee V."/>
            <person name="English A."/>
            <person name="Wang M."/>
            <person name="Skinner E."/>
            <person name="Han Y."/>
            <person name="Muzny D.M."/>
            <person name="Worley K.C."/>
            <person name="Gibbs R.A."/>
        </authorList>
    </citation>
    <scope>NUCLEOTIDE SEQUENCE</scope>
</reference>
<evidence type="ECO:0000256" key="1">
    <source>
        <dbReference type="ARBA" id="ARBA00004123"/>
    </source>
</evidence>
<evidence type="ECO:0000256" key="4">
    <source>
        <dbReference type="ARBA" id="ARBA00023163"/>
    </source>
</evidence>
<dbReference type="GO" id="GO:0006357">
    <property type="term" value="P:regulation of transcription by RNA polymerase II"/>
    <property type="evidence" value="ECO:0000318"/>
    <property type="project" value="GO_Central"/>
</dbReference>
<dbReference type="Pfam" id="PF00010">
    <property type="entry name" value="HLH"/>
    <property type="match status" value="1"/>
</dbReference>
<dbReference type="Gene3D" id="4.10.280.10">
    <property type="entry name" value="Helix-loop-helix DNA-binding domain"/>
    <property type="match status" value="1"/>
</dbReference>
<keyword evidence="9" id="KW-1185">Reference proteome</keyword>
<name>A0A7M7RC88_STRPU</name>
<dbReference type="CDD" id="cd11401">
    <property type="entry name" value="bHLHzip_Mad"/>
    <property type="match status" value="1"/>
</dbReference>
<dbReference type="FunCoup" id="A0A7M7RC88">
    <property type="interactions" value="1329"/>
</dbReference>
<dbReference type="InParanoid" id="A0A7M7RC88"/>
<keyword evidence="2" id="KW-0805">Transcription regulation</keyword>
<feature type="region of interest" description="Disordered" evidence="6">
    <location>
        <begin position="135"/>
        <end position="176"/>
    </location>
</feature>
<evidence type="ECO:0000313" key="8">
    <source>
        <dbReference type="EnsemblMetazoa" id="XP_783115"/>
    </source>
</evidence>
<keyword evidence="4" id="KW-0804">Transcription</keyword>
<dbReference type="GO" id="GO:0046983">
    <property type="term" value="F:protein dimerization activity"/>
    <property type="evidence" value="ECO:0007669"/>
    <property type="project" value="InterPro"/>
</dbReference>
<dbReference type="GO" id="GO:0000978">
    <property type="term" value="F:RNA polymerase II cis-regulatory region sequence-specific DNA binding"/>
    <property type="evidence" value="ECO:0000318"/>
    <property type="project" value="GO_Central"/>
</dbReference>
<dbReference type="OMA" id="SSTHNEM"/>
<dbReference type="PROSITE" id="PS50888">
    <property type="entry name" value="BHLH"/>
    <property type="match status" value="1"/>
</dbReference>
<keyword evidence="3" id="KW-0238">DNA-binding</keyword>
<dbReference type="GO" id="GO:0005634">
    <property type="term" value="C:nucleus"/>
    <property type="evidence" value="ECO:0007669"/>
    <property type="project" value="UniProtKB-SubCell"/>
</dbReference>
<dbReference type="InterPro" id="IPR036638">
    <property type="entry name" value="HLH_DNA-bd_sf"/>
</dbReference>
<sequence length="192" mass="22214">MEDVSILNIEQLLQAAEFLERREREHGYASPYSHEANNKRKHRVKRLNSNSSRSTHNELEKNRRAHLRTCLERLKEMVPLDGDMPRHTTLGLLTNAKDFIVDLEEKSEGFTSHKDQLCREQRFLRRRLDYLQSTLHRQRQDSTGSSLASDDSEKDDVDVIGYDSDNRSIESDMNSSDGDLAVATKEIIITDL</sequence>
<evidence type="ECO:0000256" key="3">
    <source>
        <dbReference type="ARBA" id="ARBA00023125"/>
    </source>
</evidence>
<dbReference type="PANTHER" id="PTHR11969:SF54">
    <property type="entry name" value="MAD-LIKE PROTEIN 1"/>
    <property type="match status" value="1"/>
</dbReference>
<protein>
    <recommendedName>
        <fullName evidence="7">BHLH domain-containing protein</fullName>
    </recommendedName>
</protein>
<dbReference type="SUPFAM" id="SSF47459">
    <property type="entry name" value="HLH, helix-loop-helix DNA-binding domain"/>
    <property type="match status" value="1"/>
</dbReference>
<evidence type="ECO:0000256" key="5">
    <source>
        <dbReference type="ARBA" id="ARBA00023242"/>
    </source>
</evidence>
<accession>A0A7M7RC88</accession>
<dbReference type="Proteomes" id="UP000007110">
    <property type="component" value="Unassembled WGS sequence"/>
</dbReference>
<evidence type="ECO:0000256" key="6">
    <source>
        <dbReference type="SAM" id="MobiDB-lite"/>
    </source>
</evidence>
<evidence type="ECO:0000256" key="2">
    <source>
        <dbReference type="ARBA" id="ARBA00023015"/>
    </source>
</evidence>